<dbReference type="PATRIC" id="fig|1246955.3.peg.205"/>
<feature type="transmembrane region" description="Helical" evidence="1">
    <location>
        <begin position="21"/>
        <end position="44"/>
    </location>
</feature>
<proteinExistence type="predicted"/>
<dbReference type="STRING" id="1246955.MCYN_0225"/>
<dbReference type="HOGENOM" id="CLU_2356667_0_0_14"/>
<keyword evidence="1" id="KW-0812">Transmembrane</keyword>
<gene>
    <name evidence="2" type="primary">MCYN0225</name>
    <name evidence="2" type="ordered locus">MCYN_0225</name>
</gene>
<dbReference type="Proteomes" id="UP000010466">
    <property type="component" value="Chromosome"/>
</dbReference>
<feature type="transmembrane region" description="Helical" evidence="1">
    <location>
        <begin position="56"/>
        <end position="82"/>
    </location>
</feature>
<evidence type="ECO:0000313" key="2">
    <source>
        <dbReference type="EMBL" id="CCP23957.1"/>
    </source>
</evidence>
<accession>L0RV79</accession>
<organism evidence="2 3">
    <name type="scientific">Mycoplasmopsis cynos (strain C142)</name>
    <name type="common">Mycoplasma cynos</name>
    <dbReference type="NCBI Taxonomy" id="1246955"/>
    <lineage>
        <taxon>Bacteria</taxon>
        <taxon>Bacillati</taxon>
        <taxon>Mycoplasmatota</taxon>
        <taxon>Mycoplasmoidales</taxon>
        <taxon>Metamycoplasmataceae</taxon>
        <taxon>Mycoplasmopsis</taxon>
    </lineage>
</organism>
<dbReference type="RefSeq" id="WP_015287088.1">
    <property type="nucleotide sequence ID" value="NC_019949.1"/>
</dbReference>
<dbReference type="AlphaFoldDB" id="L0RV79"/>
<sequence length="97" mass="11072">MKGLKMSSITGFIKKIRNEQWIYIGLWALWSVLLIVIILLSTLYKKDTVINYNPDIVAGIALIWFIVFLSAIISTVIVQIYLKKKEMRSIKGQGGNK</sequence>
<reference evidence="3" key="1">
    <citation type="journal article" date="2013" name="Genome Announc.">
        <title>Complete genome sequence of Mycoplasma cynos strain C142.</title>
        <authorList>
            <person name="Walker C.A."/>
            <person name="Mannering S.A."/>
            <person name="Shields S."/>
            <person name="Blake D.P."/>
            <person name="Brownlie J."/>
        </authorList>
    </citation>
    <scope>NUCLEOTIDE SEQUENCE [LARGE SCALE GENOMIC DNA]</scope>
    <source>
        <strain evidence="3">C142</strain>
    </source>
</reference>
<keyword evidence="1" id="KW-0472">Membrane</keyword>
<name>L0RV79_MYCC1</name>
<keyword evidence="1" id="KW-1133">Transmembrane helix</keyword>
<dbReference type="EMBL" id="HF559394">
    <property type="protein sequence ID" value="CCP23957.1"/>
    <property type="molecule type" value="Genomic_DNA"/>
</dbReference>
<keyword evidence="3" id="KW-1185">Reference proteome</keyword>
<evidence type="ECO:0000256" key="1">
    <source>
        <dbReference type="SAM" id="Phobius"/>
    </source>
</evidence>
<protein>
    <submittedName>
        <fullName evidence="2">Uncharacterized protein</fullName>
    </submittedName>
</protein>
<evidence type="ECO:0000313" key="3">
    <source>
        <dbReference type="Proteomes" id="UP000010466"/>
    </source>
</evidence>
<dbReference type="KEGG" id="mcy:MCYN_0225"/>
<dbReference type="eggNOG" id="ENOG5031ZD4">
    <property type="taxonomic scope" value="Bacteria"/>
</dbReference>
<dbReference type="GeneID" id="74931846"/>